<evidence type="ECO:0000313" key="2">
    <source>
        <dbReference type="Proteomes" id="UP000276133"/>
    </source>
</evidence>
<evidence type="ECO:0000313" key="1">
    <source>
        <dbReference type="EMBL" id="RNA40179.1"/>
    </source>
</evidence>
<keyword evidence="2" id="KW-1185">Reference proteome</keyword>
<comment type="caution">
    <text evidence="1">The sequence shown here is derived from an EMBL/GenBank/DDBJ whole genome shotgun (WGS) entry which is preliminary data.</text>
</comment>
<dbReference type="Proteomes" id="UP000276133">
    <property type="component" value="Unassembled WGS sequence"/>
</dbReference>
<organism evidence="1 2">
    <name type="scientific">Brachionus plicatilis</name>
    <name type="common">Marine rotifer</name>
    <name type="synonym">Brachionus muelleri</name>
    <dbReference type="NCBI Taxonomy" id="10195"/>
    <lineage>
        <taxon>Eukaryota</taxon>
        <taxon>Metazoa</taxon>
        <taxon>Spiralia</taxon>
        <taxon>Gnathifera</taxon>
        <taxon>Rotifera</taxon>
        <taxon>Eurotatoria</taxon>
        <taxon>Monogononta</taxon>
        <taxon>Pseudotrocha</taxon>
        <taxon>Ploima</taxon>
        <taxon>Brachionidae</taxon>
        <taxon>Brachionus</taxon>
    </lineage>
</organism>
<accession>A0A3M7SWX9</accession>
<dbReference type="EMBL" id="REGN01000667">
    <property type="protein sequence ID" value="RNA40179.1"/>
    <property type="molecule type" value="Genomic_DNA"/>
</dbReference>
<sequence>MEIFSYSPTIVIVDGAEENHFFIGFLICDVIWDNKNIMPIIIKRVACILNYPKINIKTTNLIDRLKSCRPNRAEPST</sequence>
<reference evidence="1 2" key="1">
    <citation type="journal article" date="2018" name="Sci. Rep.">
        <title>Genomic signatures of local adaptation to the degree of environmental predictability in rotifers.</title>
        <authorList>
            <person name="Franch-Gras L."/>
            <person name="Hahn C."/>
            <person name="Garcia-Roger E.M."/>
            <person name="Carmona M.J."/>
            <person name="Serra M."/>
            <person name="Gomez A."/>
        </authorList>
    </citation>
    <scope>NUCLEOTIDE SEQUENCE [LARGE SCALE GENOMIC DNA]</scope>
    <source>
        <strain evidence="1">HYR1</strain>
    </source>
</reference>
<protein>
    <submittedName>
        <fullName evidence="1">Uncharacterized protein</fullName>
    </submittedName>
</protein>
<name>A0A3M7SWX9_BRAPC</name>
<gene>
    <name evidence="1" type="ORF">BpHYR1_013815</name>
</gene>
<proteinExistence type="predicted"/>
<dbReference type="AlphaFoldDB" id="A0A3M7SWX9"/>